<dbReference type="AlphaFoldDB" id="A0A5B2Z7L3"/>
<keyword evidence="1" id="KW-0812">Transmembrane</keyword>
<proteinExistence type="predicted"/>
<comment type="caution">
    <text evidence="2">The sequence shown here is derived from an EMBL/GenBank/DDBJ whole genome shotgun (WGS) entry which is preliminary data.</text>
</comment>
<reference evidence="2 3" key="2">
    <citation type="submission" date="2019-09" db="EMBL/GenBank/DDBJ databases">
        <authorList>
            <person name="Mazur A."/>
        </authorList>
    </citation>
    <scope>NUCLEOTIDE SEQUENCE [LARGE SCALE GENOMIC DNA]</scope>
    <source>
        <strain evidence="2 3">3729k</strain>
    </source>
</reference>
<accession>A0A5B2Z7L3</accession>
<evidence type="ECO:0000313" key="2">
    <source>
        <dbReference type="EMBL" id="KAA2284176.1"/>
    </source>
</evidence>
<evidence type="ECO:0008006" key="4">
    <source>
        <dbReference type="Google" id="ProtNLM"/>
    </source>
</evidence>
<dbReference type="RefSeq" id="WP_149861181.1">
    <property type="nucleotide sequence ID" value="NZ_VUOD01000009.1"/>
</dbReference>
<dbReference type="Proteomes" id="UP000322165">
    <property type="component" value="Unassembled WGS sequence"/>
</dbReference>
<gene>
    <name evidence="2" type="ORF">F0415_10535</name>
</gene>
<name>A0A5B2Z7L3_9GAMM</name>
<evidence type="ECO:0000313" key="3">
    <source>
        <dbReference type="Proteomes" id="UP000322165"/>
    </source>
</evidence>
<organism evidence="2 3">
    <name type="scientific">Arenimonas fontis</name>
    <dbReference type="NCBI Taxonomy" id="2608255"/>
    <lineage>
        <taxon>Bacteria</taxon>
        <taxon>Pseudomonadati</taxon>
        <taxon>Pseudomonadota</taxon>
        <taxon>Gammaproteobacteria</taxon>
        <taxon>Lysobacterales</taxon>
        <taxon>Lysobacteraceae</taxon>
        <taxon>Arenimonas</taxon>
    </lineage>
</organism>
<keyword evidence="1" id="KW-0472">Membrane</keyword>
<keyword evidence="3" id="KW-1185">Reference proteome</keyword>
<reference evidence="2 3" key="1">
    <citation type="submission" date="2019-09" db="EMBL/GenBank/DDBJ databases">
        <title>Arenimonas chukotkensis sp. nov., a bacterium isolated from Chukotka hot spring, Arctic region, Russia.</title>
        <authorList>
            <person name="Zayulina K.S."/>
            <person name="Prokofeva M.I."/>
            <person name="Elcheninov A.G."/>
            <person name="Novikov A."/>
            <person name="Kochetkova T.V."/>
            <person name="Kublanov I.V."/>
        </authorList>
    </citation>
    <scope>NUCLEOTIDE SEQUENCE [LARGE SCALE GENOMIC DNA]</scope>
    <source>
        <strain evidence="2 3">3729k</strain>
    </source>
</reference>
<feature type="transmembrane region" description="Helical" evidence="1">
    <location>
        <begin position="48"/>
        <end position="69"/>
    </location>
</feature>
<keyword evidence="1" id="KW-1133">Transmembrane helix</keyword>
<evidence type="ECO:0000256" key="1">
    <source>
        <dbReference type="SAM" id="Phobius"/>
    </source>
</evidence>
<protein>
    <recommendedName>
        <fullName evidence="4">DUF3619 family protein</fullName>
    </recommendedName>
</protein>
<dbReference type="EMBL" id="VUOD01000009">
    <property type="protein sequence ID" value="KAA2284176.1"/>
    <property type="molecule type" value="Genomic_DNA"/>
</dbReference>
<sequence>MNRRDPNPPDARALFERASARLDPATAARLREARRAALAGIGRPRRSALGLPAAAFATTVLALGLAWWWPGRDAGPPAAFDPAAPSQAELEALLVEEDADFYAWLAEAPVATNGGERR</sequence>